<proteinExistence type="predicted"/>
<accession>A0AAV4QXM3</accession>
<reference evidence="1 2" key="1">
    <citation type="submission" date="2021-06" db="EMBL/GenBank/DDBJ databases">
        <title>Caerostris extrusa draft genome.</title>
        <authorList>
            <person name="Kono N."/>
            <person name="Arakawa K."/>
        </authorList>
    </citation>
    <scope>NUCLEOTIDE SEQUENCE [LARGE SCALE GENOMIC DNA]</scope>
</reference>
<sequence>MPKFRSTTEFCGALGKGDSTRARRFLFKYYNSLKFQTLPYARHEFFGFGAAVPCRSSPTPIQPFQAHIKPHVYYCFPILLKNKIWQLF</sequence>
<protein>
    <submittedName>
        <fullName evidence="1">Uncharacterized protein</fullName>
    </submittedName>
</protein>
<comment type="caution">
    <text evidence="1">The sequence shown here is derived from an EMBL/GenBank/DDBJ whole genome shotgun (WGS) entry which is preliminary data.</text>
</comment>
<dbReference type="AlphaFoldDB" id="A0AAV4QXM3"/>
<keyword evidence="2" id="KW-1185">Reference proteome</keyword>
<dbReference type="EMBL" id="BPLR01006857">
    <property type="protein sequence ID" value="GIY12822.1"/>
    <property type="molecule type" value="Genomic_DNA"/>
</dbReference>
<organism evidence="1 2">
    <name type="scientific">Caerostris extrusa</name>
    <name type="common">Bark spider</name>
    <name type="synonym">Caerostris bankana</name>
    <dbReference type="NCBI Taxonomy" id="172846"/>
    <lineage>
        <taxon>Eukaryota</taxon>
        <taxon>Metazoa</taxon>
        <taxon>Ecdysozoa</taxon>
        <taxon>Arthropoda</taxon>
        <taxon>Chelicerata</taxon>
        <taxon>Arachnida</taxon>
        <taxon>Araneae</taxon>
        <taxon>Araneomorphae</taxon>
        <taxon>Entelegynae</taxon>
        <taxon>Araneoidea</taxon>
        <taxon>Araneidae</taxon>
        <taxon>Caerostris</taxon>
    </lineage>
</organism>
<evidence type="ECO:0000313" key="2">
    <source>
        <dbReference type="Proteomes" id="UP001054945"/>
    </source>
</evidence>
<gene>
    <name evidence="1" type="ORF">CEXT_407431</name>
</gene>
<name>A0AAV4QXM3_CAEEX</name>
<evidence type="ECO:0000313" key="1">
    <source>
        <dbReference type="EMBL" id="GIY12822.1"/>
    </source>
</evidence>
<dbReference type="Proteomes" id="UP001054945">
    <property type="component" value="Unassembled WGS sequence"/>
</dbReference>